<keyword evidence="3" id="KW-1133">Transmembrane helix</keyword>
<dbReference type="PROSITE" id="PS50835">
    <property type="entry name" value="IG_LIKE"/>
    <property type="match status" value="1"/>
</dbReference>
<evidence type="ECO:0000313" key="5">
    <source>
        <dbReference type="Ensembl" id="ENSHHUP00000080780.1"/>
    </source>
</evidence>
<dbReference type="GO" id="GO:0009897">
    <property type="term" value="C:external side of plasma membrane"/>
    <property type="evidence" value="ECO:0007669"/>
    <property type="project" value="TreeGrafter"/>
</dbReference>
<dbReference type="GeneTree" id="ENSGT01120000271828"/>
<keyword evidence="3" id="KW-0812">Transmembrane</keyword>
<dbReference type="Pfam" id="PF07654">
    <property type="entry name" value="C1-set"/>
    <property type="match status" value="1"/>
</dbReference>
<evidence type="ECO:0000256" key="2">
    <source>
        <dbReference type="RuleBase" id="RU004439"/>
    </source>
</evidence>
<accession>A0A4W5R3R0</accession>
<dbReference type="InterPro" id="IPR011161">
    <property type="entry name" value="MHC_I-like_Ag-recog"/>
</dbReference>
<dbReference type="Gene3D" id="2.60.40.10">
    <property type="entry name" value="Immunoglobulins"/>
    <property type="match status" value="1"/>
</dbReference>
<dbReference type="AlphaFoldDB" id="A0A4W5R3R0"/>
<keyword evidence="3" id="KW-0472">Membrane</keyword>
<dbReference type="InterPro" id="IPR036179">
    <property type="entry name" value="Ig-like_dom_sf"/>
</dbReference>
<comment type="similarity">
    <text evidence="2">Belongs to the MHC class I family.</text>
</comment>
<evidence type="ECO:0000256" key="3">
    <source>
        <dbReference type="SAM" id="Phobius"/>
    </source>
</evidence>
<dbReference type="Gene3D" id="3.30.500.10">
    <property type="entry name" value="MHC class I-like antigen recognition-like"/>
    <property type="match status" value="1"/>
</dbReference>
<evidence type="ECO:0000313" key="6">
    <source>
        <dbReference type="Proteomes" id="UP000314982"/>
    </source>
</evidence>
<organism evidence="5 6">
    <name type="scientific">Hucho hucho</name>
    <name type="common">huchen</name>
    <dbReference type="NCBI Taxonomy" id="62062"/>
    <lineage>
        <taxon>Eukaryota</taxon>
        <taxon>Metazoa</taxon>
        <taxon>Chordata</taxon>
        <taxon>Craniata</taxon>
        <taxon>Vertebrata</taxon>
        <taxon>Euteleostomi</taxon>
        <taxon>Actinopterygii</taxon>
        <taxon>Neopterygii</taxon>
        <taxon>Teleostei</taxon>
        <taxon>Protacanthopterygii</taxon>
        <taxon>Salmoniformes</taxon>
        <taxon>Salmonidae</taxon>
        <taxon>Salmoninae</taxon>
        <taxon>Hucho</taxon>
    </lineage>
</organism>
<evidence type="ECO:0000259" key="4">
    <source>
        <dbReference type="PROSITE" id="PS50835"/>
    </source>
</evidence>
<dbReference type="InterPro" id="IPR050208">
    <property type="entry name" value="MHC_class-I_related"/>
</dbReference>
<dbReference type="PRINTS" id="PR01638">
    <property type="entry name" value="MHCCLASSI"/>
</dbReference>
<dbReference type="InterPro" id="IPR003597">
    <property type="entry name" value="Ig_C1-set"/>
</dbReference>
<dbReference type="InterPro" id="IPR013783">
    <property type="entry name" value="Ig-like_fold"/>
</dbReference>
<dbReference type="CDD" id="cd07698">
    <property type="entry name" value="IgC1_MHC_I_alpha3"/>
    <property type="match status" value="1"/>
</dbReference>
<dbReference type="FunFam" id="3.30.500.10:FF:000001">
    <property type="entry name" value="H-2 class I histocompatibility antigen, alpha chain"/>
    <property type="match status" value="1"/>
</dbReference>
<dbReference type="SUPFAM" id="SSF54452">
    <property type="entry name" value="MHC antigen-recognition domain"/>
    <property type="match status" value="1"/>
</dbReference>
<evidence type="ECO:0000256" key="1">
    <source>
        <dbReference type="ARBA" id="ARBA00023180"/>
    </source>
</evidence>
<dbReference type="Pfam" id="PF00129">
    <property type="entry name" value="MHC_I"/>
    <property type="match status" value="1"/>
</dbReference>
<dbReference type="PANTHER" id="PTHR16675">
    <property type="entry name" value="MHC CLASS I-RELATED"/>
    <property type="match status" value="1"/>
</dbReference>
<reference evidence="5" key="3">
    <citation type="submission" date="2025-09" db="UniProtKB">
        <authorList>
            <consortium name="Ensembl"/>
        </authorList>
    </citation>
    <scope>IDENTIFICATION</scope>
</reference>
<reference evidence="5" key="2">
    <citation type="submission" date="2025-08" db="UniProtKB">
        <authorList>
            <consortium name="Ensembl"/>
        </authorList>
    </citation>
    <scope>IDENTIFICATION</scope>
</reference>
<reference evidence="6" key="1">
    <citation type="submission" date="2018-06" db="EMBL/GenBank/DDBJ databases">
        <title>Genome assembly of Danube salmon.</title>
        <authorList>
            <person name="Macqueen D.J."/>
            <person name="Gundappa M.K."/>
        </authorList>
    </citation>
    <scope>NUCLEOTIDE SEQUENCE [LARGE SCALE GENOMIC DNA]</scope>
</reference>
<protein>
    <recommendedName>
        <fullName evidence="4">Ig-like domain-containing protein</fullName>
    </recommendedName>
</protein>
<dbReference type="Proteomes" id="UP000314982">
    <property type="component" value="Unassembled WGS sequence"/>
</dbReference>
<dbReference type="InterPro" id="IPR011162">
    <property type="entry name" value="MHC_I/II-like_Ag-recog"/>
</dbReference>
<name>A0A4W5R3R0_9TELE</name>
<dbReference type="InterPro" id="IPR007110">
    <property type="entry name" value="Ig-like_dom"/>
</dbReference>
<keyword evidence="1" id="KW-0325">Glycoprotein</keyword>
<dbReference type="GO" id="GO:0005615">
    <property type="term" value="C:extracellular space"/>
    <property type="evidence" value="ECO:0007669"/>
    <property type="project" value="TreeGrafter"/>
</dbReference>
<dbReference type="GO" id="GO:0006955">
    <property type="term" value="P:immune response"/>
    <property type="evidence" value="ECO:0007669"/>
    <property type="project" value="TreeGrafter"/>
</dbReference>
<keyword evidence="6" id="KW-1185">Reference proteome</keyword>
<dbReference type="STRING" id="62062.ENSHHUP00000080780"/>
<dbReference type="SMART" id="SM00407">
    <property type="entry name" value="IGc1"/>
    <property type="match status" value="1"/>
</dbReference>
<dbReference type="InterPro" id="IPR001039">
    <property type="entry name" value="MHC_I_a_a1/a2"/>
</dbReference>
<dbReference type="SUPFAM" id="SSF48726">
    <property type="entry name" value="Immunoglobulin"/>
    <property type="match status" value="1"/>
</dbReference>
<dbReference type="InterPro" id="IPR037055">
    <property type="entry name" value="MHC_I-like_Ag-recog_sf"/>
</dbReference>
<feature type="domain" description="Ig-like" evidence="4">
    <location>
        <begin position="216"/>
        <end position="308"/>
    </location>
</feature>
<proteinExistence type="inferred from homology"/>
<dbReference type="PANTHER" id="PTHR16675:SF237">
    <property type="entry name" value="MHC CLASS I ANTIGEN TRANSCRIPT VARIANT 1-RELATED"/>
    <property type="match status" value="1"/>
</dbReference>
<feature type="transmembrane region" description="Helical" evidence="3">
    <location>
        <begin position="320"/>
        <end position="342"/>
    </location>
</feature>
<sequence>MERTHRPTSELTNVNMKGFVLLVLGIGLLHTASAVTHSLKYFYTGSSEVNNFPEFMVEGMVDDVQMVHYDSNSQRAVPKQDWMNKRTDTQYWERETGIFLNSQQVFKAGVDILKQRFNQSGGVHVLQQICGCELDDDGITQGYFQFGYDGADFLSLDKSTRTWTAANQKAVITKLKWDATGDDANIYKNYLENTWIEWIKTYVNYGKDTLERKVPPSVSLLQKTPSSPVTCHATGFYPSGVTVVWQIDGQEQHEDVLHEEILPNEDGTFQKSAHLTMDSEEWENNNYTCVVEHKENIIAIRLDQSEIKTNSDKPPESDPIIIGVVVAVILRALITIAGFIMWNRKRTASDDGSDPSMTQQNQIQLEVSLSLIKQERSRERGGPLLKDSAAS</sequence>
<dbReference type="Ensembl" id="ENSHHUT00000083358.1">
    <property type="protein sequence ID" value="ENSHHUP00000080780.1"/>
    <property type="gene ID" value="ENSHHUG00000047030.1"/>
</dbReference>